<proteinExistence type="predicted"/>
<evidence type="ECO:0000256" key="1">
    <source>
        <dbReference type="SAM" id="Phobius"/>
    </source>
</evidence>
<gene>
    <name evidence="2" type="ORF">SAMN04490247_2772</name>
</gene>
<organism evidence="2 3">
    <name type="scientific">Salimicrobium halophilum</name>
    <dbReference type="NCBI Taxonomy" id="86666"/>
    <lineage>
        <taxon>Bacteria</taxon>
        <taxon>Bacillati</taxon>
        <taxon>Bacillota</taxon>
        <taxon>Bacilli</taxon>
        <taxon>Bacillales</taxon>
        <taxon>Bacillaceae</taxon>
        <taxon>Salimicrobium</taxon>
    </lineage>
</organism>
<keyword evidence="1" id="KW-0812">Transmembrane</keyword>
<keyword evidence="1" id="KW-0472">Membrane</keyword>
<keyword evidence="1" id="KW-1133">Transmembrane helix</keyword>
<dbReference type="Proteomes" id="UP000199225">
    <property type="component" value="Unassembled WGS sequence"/>
</dbReference>
<reference evidence="3" key="1">
    <citation type="submission" date="2016-10" db="EMBL/GenBank/DDBJ databases">
        <authorList>
            <person name="Varghese N."/>
            <person name="Submissions S."/>
        </authorList>
    </citation>
    <scope>NUCLEOTIDE SEQUENCE [LARGE SCALE GENOMIC DNA]</scope>
    <source>
        <strain evidence="3">DSM 4771</strain>
    </source>
</reference>
<dbReference type="EMBL" id="FNEV01000009">
    <property type="protein sequence ID" value="SDJ66627.1"/>
    <property type="molecule type" value="Genomic_DNA"/>
</dbReference>
<dbReference type="AlphaFoldDB" id="A0A1G8VL17"/>
<evidence type="ECO:0000313" key="3">
    <source>
        <dbReference type="Proteomes" id="UP000199225"/>
    </source>
</evidence>
<keyword evidence="3" id="KW-1185">Reference proteome</keyword>
<protein>
    <submittedName>
        <fullName evidence="2">Uncharacterized protein</fullName>
    </submittedName>
</protein>
<name>A0A1G8VL17_9BACI</name>
<accession>A0A1G8VL17</accession>
<sequence length="53" mass="5997">MMKLLRGIVDLTILAVFGVFFVGYSLFVYPVELLAEKTSSEARENKLKYAPEV</sequence>
<feature type="transmembrane region" description="Helical" evidence="1">
    <location>
        <begin position="7"/>
        <end position="29"/>
    </location>
</feature>
<evidence type="ECO:0000313" key="2">
    <source>
        <dbReference type="EMBL" id="SDJ66627.1"/>
    </source>
</evidence>